<name>A0A375HVN8_9BURK</name>
<proteinExistence type="predicted"/>
<dbReference type="AlphaFoldDB" id="A0A375HVN8"/>
<organism evidence="1 2">
    <name type="scientific">Cupriavidus neocaledonicus</name>
    <dbReference type="NCBI Taxonomy" id="1040979"/>
    <lineage>
        <taxon>Bacteria</taxon>
        <taxon>Pseudomonadati</taxon>
        <taxon>Pseudomonadota</taxon>
        <taxon>Betaproteobacteria</taxon>
        <taxon>Burkholderiales</taxon>
        <taxon>Burkholderiaceae</taxon>
        <taxon>Cupriavidus</taxon>
    </lineage>
</organism>
<reference evidence="1 2" key="1">
    <citation type="submission" date="2018-01" db="EMBL/GenBank/DDBJ databases">
        <authorList>
            <person name="Clerissi C."/>
        </authorList>
    </citation>
    <scope>NUCLEOTIDE SEQUENCE [LARGE SCALE GENOMIC DNA]</scope>
    <source>
        <strain evidence="1">Cupriavidus taiwanensis STM 6160</strain>
        <plasmid evidence="2">iii</plasmid>
    </source>
</reference>
<dbReference type="EMBL" id="LT984808">
    <property type="protein sequence ID" value="SPD62022.1"/>
    <property type="molecule type" value="Genomic_DNA"/>
</dbReference>
<accession>A0A375HVN8</accession>
<dbReference type="Proteomes" id="UP000255168">
    <property type="component" value="Plasmid III"/>
</dbReference>
<keyword evidence="1" id="KW-0614">Plasmid</keyword>
<protein>
    <submittedName>
        <fullName evidence="1">Uncharacterized protein</fullName>
    </submittedName>
</protein>
<sequence length="87" mass="9906">MEQAAYAARRQIPFNHTKERLANCTVLDPQDLVTEYGANFSSTNGFGEFVLGDAEFFNVADCLYWLPEIFNFLFSEAKLSCFSHRIA</sequence>
<geneLocation type="plasmid" evidence="2">
    <name>iii</name>
</geneLocation>
<evidence type="ECO:0000313" key="2">
    <source>
        <dbReference type="Proteomes" id="UP000255168"/>
    </source>
</evidence>
<evidence type="ECO:0000313" key="1">
    <source>
        <dbReference type="EMBL" id="SPD62022.1"/>
    </source>
</evidence>
<gene>
    <name evidence="1" type="ORF">CBM2607_P10021</name>
</gene>